<dbReference type="InterPro" id="IPR014756">
    <property type="entry name" value="Ig_E-set"/>
</dbReference>
<keyword evidence="5" id="KW-1185">Reference proteome</keyword>
<dbReference type="Pfam" id="PF00128">
    <property type="entry name" value="Alpha-amylase"/>
    <property type="match status" value="1"/>
</dbReference>
<dbReference type="Proteomes" id="UP000199537">
    <property type="component" value="Unassembled WGS sequence"/>
</dbReference>
<dbReference type="PANTHER" id="PTHR10357:SF210">
    <property type="entry name" value="MALTODEXTRIN GLUCOSIDASE"/>
    <property type="match status" value="1"/>
</dbReference>
<accession>A0A1I7NKP3</accession>
<evidence type="ECO:0000259" key="3">
    <source>
        <dbReference type="SMART" id="SM00642"/>
    </source>
</evidence>
<dbReference type="GO" id="GO:0016798">
    <property type="term" value="F:hydrolase activity, acting on glycosyl bonds"/>
    <property type="evidence" value="ECO:0007669"/>
    <property type="project" value="UniProtKB-KW"/>
</dbReference>
<reference evidence="5" key="1">
    <citation type="submission" date="2016-10" db="EMBL/GenBank/DDBJ databases">
        <authorList>
            <person name="Varghese N."/>
            <person name="Submissions S."/>
        </authorList>
    </citation>
    <scope>NUCLEOTIDE SEQUENCE [LARGE SCALE GENOMIC DNA]</scope>
    <source>
        <strain evidence="5">DSM 14807</strain>
    </source>
</reference>
<evidence type="ECO:0000256" key="1">
    <source>
        <dbReference type="ARBA" id="ARBA00022801"/>
    </source>
</evidence>
<evidence type="ECO:0000313" key="4">
    <source>
        <dbReference type="EMBL" id="SFV35218.1"/>
    </source>
</evidence>
<dbReference type="SMART" id="SM00642">
    <property type="entry name" value="Aamy"/>
    <property type="match status" value="1"/>
</dbReference>
<dbReference type="EMBL" id="FPCJ01000001">
    <property type="protein sequence ID" value="SFV35218.1"/>
    <property type="molecule type" value="Genomic_DNA"/>
</dbReference>
<dbReference type="InterPro" id="IPR017853">
    <property type="entry name" value="GH"/>
</dbReference>
<evidence type="ECO:0000313" key="5">
    <source>
        <dbReference type="Proteomes" id="UP000199537"/>
    </source>
</evidence>
<organism evidence="4 5">
    <name type="scientific">Thermoflavifilum thermophilum</name>
    <dbReference type="NCBI Taxonomy" id="1393122"/>
    <lineage>
        <taxon>Bacteria</taxon>
        <taxon>Pseudomonadati</taxon>
        <taxon>Bacteroidota</taxon>
        <taxon>Chitinophagia</taxon>
        <taxon>Chitinophagales</taxon>
        <taxon>Chitinophagaceae</taxon>
        <taxon>Thermoflavifilum</taxon>
    </lineage>
</organism>
<gene>
    <name evidence="4" type="ORF">SAMN05660895_2182</name>
</gene>
<dbReference type="Gene3D" id="2.60.40.10">
    <property type="entry name" value="Immunoglobulins"/>
    <property type="match status" value="1"/>
</dbReference>
<dbReference type="Gene3D" id="3.20.20.80">
    <property type="entry name" value="Glycosidases"/>
    <property type="match status" value="1"/>
</dbReference>
<dbReference type="STRING" id="1393122.SAMN05660895_2182"/>
<dbReference type="Pfam" id="PF10438">
    <property type="entry name" value="Cyc-maltodext_C"/>
    <property type="match status" value="1"/>
</dbReference>
<dbReference type="InterPro" id="IPR013780">
    <property type="entry name" value="Glyco_hydro_b"/>
</dbReference>
<dbReference type="GO" id="GO:0005975">
    <property type="term" value="P:carbohydrate metabolic process"/>
    <property type="evidence" value="ECO:0007669"/>
    <property type="project" value="InterPro"/>
</dbReference>
<name>A0A1I7NKP3_9BACT</name>
<dbReference type="InterPro" id="IPR006047">
    <property type="entry name" value="GH13_cat_dom"/>
</dbReference>
<feature type="domain" description="Glycosyl hydrolase family 13 catalytic" evidence="3">
    <location>
        <begin position="133"/>
        <end position="529"/>
    </location>
</feature>
<dbReference type="CDD" id="cd11340">
    <property type="entry name" value="AmyAc_bac_CMD_like_3"/>
    <property type="match status" value="1"/>
</dbReference>
<dbReference type="InterPro" id="IPR015171">
    <property type="entry name" value="Cyc-maltodext_N"/>
</dbReference>
<keyword evidence="1" id="KW-0378">Hydrolase</keyword>
<dbReference type="SUPFAM" id="SSF51445">
    <property type="entry name" value="(Trans)glycosidases"/>
    <property type="match status" value="1"/>
</dbReference>
<dbReference type="SUPFAM" id="SSF81296">
    <property type="entry name" value="E set domains"/>
    <property type="match status" value="1"/>
</dbReference>
<dbReference type="PANTHER" id="PTHR10357">
    <property type="entry name" value="ALPHA-AMYLASE FAMILY MEMBER"/>
    <property type="match status" value="1"/>
</dbReference>
<dbReference type="InterPro" id="IPR013783">
    <property type="entry name" value="Ig-like_fold"/>
</dbReference>
<dbReference type="SUPFAM" id="SSF51011">
    <property type="entry name" value="Glycosyl hydrolase domain"/>
    <property type="match status" value="1"/>
</dbReference>
<dbReference type="AlphaFoldDB" id="A0A1I7NKP3"/>
<protein>
    <submittedName>
        <fullName evidence="4">Glycosidase</fullName>
    </submittedName>
</protein>
<dbReference type="Gene3D" id="2.60.40.1180">
    <property type="entry name" value="Golgi alpha-mannosidase II"/>
    <property type="match status" value="1"/>
</dbReference>
<evidence type="ECO:0000256" key="2">
    <source>
        <dbReference type="ARBA" id="ARBA00023295"/>
    </source>
</evidence>
<dbReference type="Pfam" id="PF09087">
    <property type="entry name" value="Cyc-maltodext_N"/>
    <property type="match status" value="1"/>
</dbReference>
<proteinExistence type="predicted"/>
<sequence length="618" mass="71762">MLSLSSAIAFAGTHPAIAQTKQIFDHVCPAFWWTGMKWSRVQILFHAQENLRQANIQTHYPGVKIIQVHHVENPHYVFVDLQIEPTAKPGDIPLQITWDDQRSFVYHYHLYPRNPDDGKSRALGVNAGDFIYLLMPDRFANGDTSNDRIAGMLDQSLQRDSLTARHGGDLQGVINHLDYLKDLGITAIWMTPVLENNEAHASYHGYAFTDHYRVDPRLGDNELYRTLVEKAHQMGLKIIQDIVLNHVGEQHWFVRDMPMKDWLNQWPHYTNTTYRESPLFDPYASKSDQKQMSDGWFTPFMPDLNQRNPYVANYLIQNAIWWVEYAGVDAYRIDTYIYCDLNFMNRFNAALLREFPQLHLFGETWVHGVLPQAYFTRNHLDIPFKSNLPGVCDFQWCFAVQNAFTQKNGWTSGIIEPYLTLAQDFVYQDPMKNVIFLDNHDMSRIYAVVGQDIRKYESAFTLLLTSRGIPQMYYGDEILMKGISAPDGLVRKDFPGGWPNDTVNKFTESGRSDTENMAFHFIQNLAHFRQQSEALRFGKLMQYVPQANVYVYFRYTSHETVMIAINGNDDEVSVSTKRFAERMQGYQHAYDVLNRETIEDISQFHLPPYASLVWQLKP</sequence>
<keyword evidence="2 4" id="KW-0326">Glycosidase</keyword>
<dbReference type="InterPro" id="IPR019492">
    <property type="entry name" value="Cyclo-malto-dextrinase_C"/>
</dbReference>